<organism evidence="4 5">
    <name type="scientific">Brevibacterium senegalense</name>
    <dbReference type="NCBI Taxonomy" id="1033736"/>
    <lineage>
        <taxon>Bacteria</taxon>
        <taxon>Bacillati</taxon>
        <taxon>Actinomycetota</taxon>
        <taxon>Actinomycetes</taxon>
        <taxon>Micrococcales</taxon>
        <taxon>Brevibacteriaceae</taxon>
        <taxon>Brevibacterium</taxon>
    </lineage>
</organism>
<dbReference type="InterPro" id="IPR000086">
    <property type="entry name" value="NUDIX_hydrolase_dom"/>
</dbReference>
<protein>
    <submittedName>
        <fullName evidence="4">NUDIX hydrolase</fullName>
    </submittedName>
</protein>
<keyword evidence="1 4" id="KW-0378">Hydrolase</keyword>
<dbReference type="InterPro" id="IPR015797">
    <property type="entry name" value="NUDIX_hydrolase-like_dom_sf"/>
</dbReference>
<dbReference type="PROSITE" id="PS51462">
    <property type="entry name" value="NUDIX"/>
    <property type="match status" value="1"/>
</dbReference>
<dbReference type="Gene3D" id="3.90.79.10">
    <property type="entry name" value="Nucleoside Triphosphate Pyrophosphohydrolase"/>
    <property type="match status" value="1"/>
</dbReference>
<feature type="region of interest" description="Disordered" evidence="2">
    <location>
        <begin position="1"/>
        <end position="21"/>
    </location>
</feature>
<dbReference type="CDD" id="cd24158">
    <property type="entry name" value="NUDIX_ADPRase_Rv1700"/>
    <property type="match status" value="1"/>
</dbReference>
<dbReference type="PANTHER" id="PTHR11839:SF31">
    <property type="entry name" value="ADP-RIBOSE PYROPHOSPHATASE"/>
    <property type="match status" value="1"/>
</dbReference>
<evidence type="ECO:0000313" key="4">
    <source>
        <dbReference type="EMBL" id="HJG79802.1"/>
    </source>
</evidence>
<dbReference type="PANTHER" id="PTHR11839">
    <property type="entry name" value="UDP/ADP-SUGAR PYROPHOSPHATASE"/>
    <property type="match status" value="1"/>
</dbReference>
<dbReference type="GO" id="GO:0006753">
    <property type="term" value="P:nucleoside phosphate metabolic process"/>
    <property type="evidence" value="ECO:0007669"/>
    <property type="project" value="TreeGrafter"/>
</dbReference>
<dbReference type="SUPFAM" id="SSF55811">
    <property type="entry name" value="Nudix"/>
    <property type="match status" value="1"/>
</dbReference>
<dbReference type="GO" id="GO:0019693">
    <property type="term" value="P:ribose phosphate metabolic process"/>
    <property type="evidence" value="ECO:0007669"/>
    <property type="project" value="TreeGrafter"/>
</dbReference>
<gene>
    <name evidence="4" type="ORF">K8V08_05260</name>
</gene>
<evidence type="ECO:0000259" key="3">
    <source>
        <dbReference type="PROSITE" id="PS51462"/>
    </source>
</evidence>
<evidence type="ECO:0000256" key="1">
    <source>
        <dbReference type="ARBA" id="ARBA00022801"/>
    </source>
</evidence>
<evidence type="ECO:0000256" key="2">
    <source>
        <dbReference type="SAM" id="MobiDB-lite"/>
    </source>
</evidence>
<proteinExistence type="predicted"/>
<dbReference type="EMBL" id="DYUK01000109">
    <property type="protein sequence ID" value="HJG79802.1"/>
    <property type="molecule type" value="Genomic_DNA"/>
</dbReference>
<dbReference type="Proteomes" id="UP000784435">
    <property type="component" value="Unassembled WGS sequence"/>
</dbReference>
<comment type="caution">
    <text evidence="4">The sequence shown here is derived from an EMBL/GenBank/DDBJ whole genome shotgun (WGS) entry which is preliminary data.</text>
</comment>
<dbReference type="AlphaFoldDB" id="A0A921MDI8"/>
<sequence length="222" mass="24476">MSEDALHPQAEGPLADEPVDVEVTDTQRVFDGAVWDVVRETFIVPEADEPLTRDLVLHTGAVAIAAVDEADRILLIQQYRHPIRTRDWEVPAGLRDIADEQPWIAAARELGEETDLEARDWATLADLHPTPGGSSELIRIYLARGIRALPQERRTPREGEESGIVPRWVPLDEAVEAVLAGRIRNAAAALAILHADHARARGYTGLRPVDAPWPAPAATRRD</sequence>
<reference evidence="4" key="2">
    <citation type="submission" date="2021-09" db="EMBL/GenBank/DDBJ databases">
        <authorList>
            <person name="Gilroy R."/>
        </authorList>
    </citation>
    <scope>NUCLEOTIDE SEQUENCE</scope>
    <source>
        <strain evidence="4">ChiGjej5B5-7349</strain>
    </source>
</reference>
<dbReference type="GO" id="GO:0005829">
    <property type="term" value="C:cytosol"/>
    <property type="evidence" value="ECO:0007669"/>
    <property type="project" value="TreeGrafter"/>
</dbReference>
<evidence type="ECO:0000313" key="5">
    <source>
        <dbReference type="Proteomes" id="UP000784435"/>
    </source>
</evidence>
<name>A0A921MDI8_9MICO</name>
<dbReference type="Pfam" id="PF00293">
    <property type="entry name" value="NUDIX"/>
    <property type="match status" value="1"/>
</dbReference>
<reference evidence="4" key="1">
    <citation type="journal article" date="2021" name="PeerJ">
        <title>Extensive microbial diversity within the chicken gut microbiome revealed by metagenomics and culture.</title>
        <authorList>
            <person name="Gilroy R."/>
            <person name="Ravi A."/>
            <person name="Getino M."/>
            <person name="Pursley I."/>
            <person name="Horton D.L."/>
            <person name="Alikhan N.F."/>
            <person name="Baker D."/>
            <person name="Gharbi K."/>
            <person name="Hall N."/>
            <person name="Watson M."/>
            <person name="Adriaenssens E.M."/>
            <person name="Foster-Nyarko E."/>
            <person name="Jarju S."/>
            <person name="Secka A."/>
            <person name="Antonio M."/>
            <person name="Oren A."/>
            <person name="Chaudhuri R.R."/>
            <person name="La Ragione R."/>
            <person name="Hildebrand F."/>
            <person name="Pallen M.J."/>
        </authorList>
    </citation>
    <scope>NUCLEOTIDE SEQUENCE</scope>
    <source>
        <strain evidence="4">ChiGjej5B5-7349</strain>
    </source>
</reference>
<dbReference type="GO" id="GO:0016787">
    <property type="term" value="F:hydrolase activity"/>
    <property type="evidence" value="ECO:0007669"/>
    <property type="project" value="UniProtKB-KW"/>
</dbReference>
<feature type="domain" description="Nudix hydrolase" evidence="3">
    <location>
        <begin position="57"/>
        <end position="191"/>
    </location>
</feature>
<accession>A0A921MDI8</accession>